<comment type="caution">
    <text evidence="5">The sequence shown here is derived from an EMBL/GenBank/DDBJ whole genome shotgun (WGS) entry which is preliminary data.</text>
</comment>
<evidence type="ECO:0000256" key="3">
    <source>
        <dbReference type="PROSITE-ProRule" id="PRU00339"/>
    </source>
</evidence>
<accession>A0A8J8FD33</accession>
<feature type="transmembrane region" description="Helical" evidence="4">
    <location>
        <begin position="319"/>
        <end position="336"/>
    </location>
</feature>
<keyword evidence="1" id="KW-0677">Repeat</keyword>
<dbReference type="EMBL" id="WHPF01000002">
    <property type="protein sequence ID" value="NNV54457.1"/>
    <property type="molecule type" value="Genomic_DNA"/>
</dbReference>
<keyword evidence="2 3" id="KW-0802">TPR repeat</keyword>
<evidence type="ECO:0000313" key="5">
    <source>
        <dbReference type="EMBL" id="NNV54457.1"/>
    </source>
</evidence>
<dbReference type="InterPro" id="IPR011990">
    <property type="entry name" value="TPR-like_helical_dom_sf"/>
</dbReference>
<dbReference type="SMART" id="SM00028">
    <property type="entry name" value="TPR"/>
    <property type="match status" value="5"/>
</dbReference>
<dbReference type="PROSITE" id="PS50293">
    <property type="entry name" value="TPR_REGION"/>
    <property type="match status" value="1"/>
</dbReference>
<dbReference type="AlphaFoldDB" id="A0A8J8FD33"/>
<proteinExistence type="predicted"/>
<dbReference type="Pfam" id="PF13181">
    <property type="entry name" value="TPR_8"/>
    <property type="match status" value="1"/>
</dbReference>
<protein>
    <submittedName>
        <fullName evidence="5">Tetratricopeptide repeat protein</fullName>
    </submittedName>
</protein>
<dbReference type="InterPro" id="IPR019734">
    <property type="entry name" value="TPR_rpt"/>
</dbReference>
<keyword evidence="4" id="KW-0812">Transmembrane</keyword>
<name>A0A8J8FD33_9BACT</name>
<feature type="repeat" description="TPR" evidence="3">
    <location>
        <begin position="40"/>
        <end position="73"/>
    </location>
</feature>
<keyword evidence="4" id="KW-0472">Membrane</keyword>
<evidence type="ECO:0000256" key="2">
    <source>
        <dbReference type="ARBA" id="ARBA00022803"/>
    </source>
</evidence>
<dbReference type="RefSeq" id="WP_171606379.1">
    <property type="nucleotide sequence ID" value="NZ_WHPF01000002.1"/>
</dbReference>
<dbReference type="PROSITE" id="PS50005">
    <property type="entry name" value="TPR"/>
    <property type="match status" value="3"/>
</dbReference>
<feature type="repeat" description="TPR" evidence="3">
    <location>
        <begin position="142"/>
        <end position="175"/>
    </location>
</feature>
<feature type="transmembrane region" description="Helical" evidence="4">
    <location>
        <begin position="372"/>
        <end position="390"/>
    </location>
</feature>
<organism evidence="5 6">
    <name type="scientific">Limnovirga soli</name>
    <dbReference type="NCBI Taxonomy" id="2656915"/>
    <lineage>
        <taxon>Bacteria</taxon>
        <taxon>Pseudomonadati</taxon>
        <taxon>Bacteroidota</taxon>
        <taxon>Chitinophagia</taxon>
        <taxon>Chitinophagales</taxon>
        <taxon>Chitinophagaceae</taxon>
        <taxon>Limnovirga</taxon>
    </lineage>
</organism>
<feature type="repeat" description="TPR" evidence="3">
    <location>
        <begin position="176"/>
        <end position="209"/>
    </location>
</feature>
<dbReference type="SUPFAM" id="SSF48452">
    <property type="entry name" value="TPR-like"/>
    <property type="match status" value="1"/>
</dbReference>
<dbReference type="Pfam" id="PF14559">
    <property type="entry name" value="TPR_19"/>
    <property type="match status" value="1"/>
</dbReference>
<evidence type="ECO:0000313" key="6">
    <source>
        <dbReference type="Proteomes" id="UP000598971"/>
    </source>
</evidence>
<dbReference type="Proteomes" id="UP000598971">
    <property type="component" value="Unassembled WGS sequence"/>
</dbReference>
<feature type="transmembrane region" description="Helical" evidence="4">
    <location>
        <begin position="246"/>
        <end position="263"/>
    </location>
</feature>
<evidence type="ECO:0000256" key="1">
    <source>
        <dbReference type="ARBA" id="ARBA00022737"/>
    </source>
</evidence>
<dbReference type="InterPro" id="IPR051685">
    <property type="entry name" value="Ycf3/AcsC/BcsC/TPR_MFPF"/>
</dbReference>
<dbReference type="InterPro" id="IPR013105">
    <property type="entry name" value="TPR_2"/>
</dbReference>
<dbReference type="PANTHER" id="PTHR44943">
    <property type="entry name" value="CELLULOSE SYNTHASE OPERON PROTEIN C"/>
    <property type="match status" value="1"/>
</dbReference>
<dbReference type="Pfam" id="PF07719">
    <property type="entry name" value="TPR_2"/>
    <property type="match status" value="1"/>
</dbReference>
<feature type="transmembrane region" description="Helical" evidence="4">
    <location>
        <begin position="342"/>
        <end position="360"/>
    </location>
</feature>
<reference evidence="5" key="1">
    <citation type="submission" date="2019-10" db="EMBL/GenBank/DDBJ databases">
        <title>Draft genome sequence of Panacibacter sp. KCS-6.</title>
        <authorList>
            <person name="Yim K.J."/>
        </authorList>
    </citation>
    <scope>NUCLEOTIDE SEQUENCE</scope>
    <source>
        <strain evidence="5">KCS-6</strain>
    </source>
</reference>
<sequence length="421" mass="47999">MSDLGKQQHIERARLLLYQKRYKDAEDQAGIVLRDNPNDSDALQIIGHCRLDTRRYDEALTLFEQCIGIVPDDDYVHYLLAFCWYRKNNIPNAKKFLEQAIALYPYNAGYFSLLSNILIAERNYADALYAANQGLNVNAEDISCLNARSTALFRLNKKEEAYETINEALSINPEDDYTHINYGWHYLEKGKHKEAFDHFKEALRINPNNNSAKEGYKSSLKSKLPFYRWILQYSLWLNHQNRNTRLIMIFGLWGVVQATSWAGKNSPEWWKYISGGIVCIYLLFVLSSWLGSSLANLYLLSSSHGKLALTEAEKSSARAVGITLLAGIALMITGAFVDKTFIYAGLLACSFAIPFSFIDFPIRWFKGGGRQTVAHIMLFLGAITLALLFINKDDAMLSGILYFIFFVGYMWSGSIISLRRK</sequence>
<keyword evidence="4" id="KW-1133">Transmembrane helix</keyword>
<feature type="transmembrane region" description="Helical" evidence="4">
    <location>
        <begin position="269"/>
        <end position="299"/>
    </location>
</feature>
<keyword evidence="6" id="KW-1185">Reference proteome</keyword>
<feature type="transmembrane region" description="Helical" evidence="4">
    <location>
        <begin position="396"/>
        <end position="418"/>
    </location>
</feature>
<dbReference type="Gene3D" id="1.25.40.10">
    <property type="entry name" value="Tetratricopeptide repeat domain"/>
    <property type="match status" value="1"/>
</dbReference>
<evidence type="ECO:0000256" key="4">
    <source>
        <dbReference type="SAM" id="Phobius"/>
    </source>
</evidence>
<dbReference type="PANTHER" id="PTHR44943:SF8">
    <property type="entry name" value="TPR REPEAT-CONTAINING PROTEIN MJ0263"/>
    <property type="match status" value="1"/>
</dbReference>
<gene>
    <name evidence="5" type="ORF">GD597_03225</name>
</gene>